<dbReference type="GO" id="GO:0140359">
    <property type="term" value="F:ABC-type transporter activity"/>
    <property type="evidence" value="ECO:0007669"/>
    <property type="project" value="InterPro"/>
</dbReference>
<evidence type="ECO:0000256" key="1">
    <source>
        <dbReference type="ARBA" id="ARBA00004141"/>
    </source>
</evidence>
<keyword evidence="2" id="KW-0813">Transport</keyword>
<evidence type="ECO:0000256" key="4">
    <source>
        <dbReference type="ARBA" id="ARBA00022989"/>
    </source>
</evidence>
<dbReference type="InterPro" id="IPR050352">
    <property type="entry name" value="ABCG_transporters"/>
</dbReference>
<dbReference type="GO" id="GO:0005886">
    <property type="term" value="C:plasma membrane"/>
    <property type="evidence" value="ECO:0007669"/>
    <property type="project" value="TreeGrafter"/>
</dbReference>
<organism evidence="8 9">
    <name type="scientific">Teladorsagia circumcincta</name>
    <name type="common">Brown stomach worm</name>
    <name type="synonym">Ostertagia circumcincta</name>
    <dbReference type="NCBI Taxonomy" id="45464"/>
    <lineage>
        <taxon>Eukaryota</taxon>
        <taxon>Metazoa</taxon>
        <taxon>Ecdysozoa</taxon>
        <taxon>Nematoda</taxon>
        <taxon>Chromadorea</taxon>
        <taxon>Rhabditida</taxon>
        <taxon>Rhabditina</taxon>
        <taxon>Rhabditomorpha</taxon>
        <taxon>Strongyloidea</taxon>
        <taxon>Trichostrongylidae</taxon>
        <taxon>Teladorsagia</taxon>
    </lineage>
</organism>
<gene>
    <name evidence="8" type="ORF">TELCIR_19750</name>
</gene>
<keyword evidence="5 6" id="KW-0472">Membrane</keyword>
<keyword evidence="4 6" id="KW-1133">Transmembrane helix</keyword>
<feature type="transmembrane region" description="Helical" evidence="6">
    <location>
        <begin position="172"/>
        <end position="194"/>
    </location>
</feature>
<dbReference type="InterPro" id="IPR013525">
    <property type="entry name" value="ABC2_TM"/>
</dbReference>
<reference evidence="8 9" key="1">
    <citation type="submission" date="2015-09" db="EMBL/GenBank/DDBJ databases">
        <title>Draft genome of the parasitic nematode Teladorsagia circumcincta isolate WARC Sus (inbred).</title>
        <authorList>
            <person name="Mitreva M."/>
        </authorList>
    </citation>
    <scope>NUCLEOTIDE SEQUENCE [LARGE SCALE GENOMIC DNA]</scope>
    <source>
        <strain evidence="8 9">S</strain>
    </source>
</reference>
<comment type="subcellular location">
    <subcellularLocation>
        <location evidence="1">Membrane</location>
        <topology evidence="1">Multi-pass membrane protein</topology>
    </subcellularLocation>
</comment>
<feature type="non-terminal residue" evidence="8">
    <location>
        <position position="1"/>
    </location>
</feature>
<evidence type="ECO:0000256" key="2">
    <source>
        <dbReference type="ARBA" id="ARBA00022448"/>
    </source>
</evidence>
<evidence type="ECO:0000256" key="5">
    <source>
        <dbReference type="ARBA" id="ARBA00023136"/>
    </source>
</evidence>
<dbReference type="PANTHER" id="PTHR48041:SF139">
    <property type="entry name" value="PROTEIN SCARLET"/>
    <property type="match status" value="1"/>
</dbReference>
<evidence type="ECO:0000256" key="6">
    <source>
        <dbReference type="SAM" id="Phobius"/>
    </source>
</evidence>
<evidence type="ECO:0000256" key="3">
    <source>
        <dbReference type="ARBA" id="ARBA00022692"/>
    </source>
</evidence>
<dbReference type="Proteomes" id="UP000230423">
    <property type="component" value="Unassembled WGS sequence"/>
</dbReference>
<feature type="domain" description="ABC-2 type transporter transmembrane" evidence="7">
    <location>
        <begin position="36"/>
        <end position="224"/>
    </location>
</feature>
<dbReference type="PANTHER" id="PTHR48041">
    <property type="entry name" value="ABC TRANSPORTER G FAMILY MEMBER 28"/>
    <property type="match status" value="1"/>
</dbReference>
<evidence type="ECO:0000259" key="7">
    <source>
        <dbReference type="Pfam" id="PF01061"/>
    </source>
</evidence>
<feature type="transmembrane region" description="Helical" evidence="6">
    <location>
        <begin position="146"/>
        <end position="166"/>
    </location>
</feature>
<keyword evidence="9" id="KW-1185">Reference proteome</keyword>
<evidence type="ECO:0000313" key="9">
    <source>
        <dbReference type="Proteomes" id="UP000230423"/>
    </source>
</evidence>
<dbReference type="AlphaFoldDB" id="A0A2G9TLI6"/>
<name>A0A2G9TLI6_TELCI</name>
<proteinExistence type="predicted"/>
<keyword evidence="3 6" id="KW-0812">Transmembrane</keyword>
<feature type="transmembrane region" description="Helical" evidence="6">
    <location>
        <begin position="117"/>
        <end position="134"/>
    </location>
</feature>
<evidence type="ECO:0000313" key="8">
    <source>
        <dbReference type="EMBL" id="PIO58805.1"/>
    </source>
</evidence>
<protein>
    <submittedName>
        <fullName evidence="8">ABC-2 type transporter</fullName>
    </submittedName>
</protein>
<dbReference type="EMBL" id="KZ370534">
    <property type="protein sequence ID" value="PIO58805.1"/>
    <property type="molecule type" value="Genomic_DNA"/>
</dbReference>
<dbReference type="OrthoDB" id="66620at2759"/>
<accession>A0A2G9TLI6</accession>
<dbReference type="Pfam" id="PF01061">
    <property type="entry name" value="ABC2_membrane"/>
    <property type="match status" value="1"/>
</dbReference>
<sequence length="246" mass="27535">ILQPVSSFVLAEYKDRSSRTNAAQSPTLSVRGGYKAFVEKMVIAALTGIVYLGDSYTQDKVANINGSLYQLIMNMAFMFQFVVVNHFCSEISTFYREYSSGLYSVPAYFLAKNLAELPTYTLSAVIFGTILYWMSRLFPLWEAFGFYLLIAVLVQNTAISIAYAVGCVFGSVSTAVAILPIFVVPMMAFGGYFINQGSLPFYFYPFKYLSYFGYAFESLTVNEWSHAANDLEHWVAIEMGPMSSKV</sequence>
<feature type="transmembrane region" description="Helical" evidence="6">
    <location>
        <begin position="68"/>
        <end position="87"/>
    </location>
</feature>